<dbReference type="InterPro" id="IPR013783">
    <property type="entry name" value="Ig-like_fold"/>
</dbReference>
<evidence type="ECO:0008006" key="5">
    <source>
        <dbReference type="Google" id="ProtNLM"/>
    </source>
</evidence>
<sequence length="208" mass="23600">MRIRFLFCTFLTGISLGIQVDQSPSALFKRAGDDVQLVCTHDRSEFRVMLWYQQSPGEEALKIIARQLLTSIITVICIKGVYLCDESQVCQMPSELLVKPNREVNLSLSHQNPRYDTILWYQRSAGDSSLKLIGSVNYKFLKIQSLFVGHFEVSGNGEKQAFLHIKKPRHPEDSGEYFGAASVHSYKDEDAVVHETSITIQQIPAHRL</sequence>
<dbReference type="EMBL" id="CADEAL010004048">
    <property type="protein sequence ID" value="CAB1450317.1"/>
    <property type="molecule type" value="Genomic_DNA"/>
</dbReference>
<dbReference type="SUPFAM" id="SSF48726">
    <property type="entry name" value="Immunoglobulin"/>
    <property type="match status" value="2"/>
</dbReference>
<keyword evidence="4" id="KW-1185">Reference proteome</keyword>
<organism evidence="3 4">
    <name type="scientific">Pleuronectes platessa</name>
    <name type="common">European plaice</name>
    <dbReference type="NCBI Taxonomy" id="8262"/>
    <lineage>
        <taxon>Eukaryota</taxon>
        <taxon>Metazoa</taxon>
        <taxon>Chordata</taxon>
        <taxon>Craniata</taxon>
        <taxon>Vertebrata</taxon>
        <taxon>Euteleostomi</taxon>
        <taxon>Actinopterygii</taxon>
        <taxon>Neopterygii</taxon>
        <taxon>Teleostei</taxon>
        <taxon>Neoteleostei</taxon>
        <taxon>Acanthomorphata</taxon>
        <taxon>Carangaria</taxon>
        <taxon>Pleuronectiformes</taxon>
        <taxon>Pleuronectoidei</taxon>
        <taxon>Pleuronectidae</taxon>
        <taxon>Pleuronectes</taxon>
    </lineage>
</organism>
<feature type="chain" id="PRO_5040372638" description="Immunoglobulin V-set domain-containing protein" evidence="2">
    <location>
        <begin position="18"/>
        <end position="208"/>
    </location>
</feature>
<dbReference type="Gene3D" id="2.60.40.10">
    <property type="entry name" value="Immunoglobulins"/>
    <property type="match status" value="2"/>
</dbReference>
<dbReference type="PANTHER" id="PTHR23268">
    <property type="entry name" value="T-CELL RECEPTOR BETA CHAIN"/>
    <property type="match status" value="1"/>
</dbReference>
<evidence type="ECO:0000313" key="4">
    <source>
        <dbReference type="Proteomes" id="UP001153269"/>
    </source>
</evidence>
<name>A0A9N7Z5A4_PLEPL</name>
<dbReference type="InterPro" id="IPR036179">
    <property type="entry name" value="Ig-like_dom_sf"/>
</dbReference>
<evidence type="ECO:0000256" key="1">
    <source>
        <dbReference type="ARBA" id="ARBA00022859"/>
    </source>
</evidence>
<evidence type="ECO:0000313" key="3">
    <source>
        <dbReference type="EMBL" id="CAB1450317.1"/>
    </source>
</evidence>
<dbReference type="AlphaFoldDB" id="A0A9N7Z5A4"/>
<evidence type="ECO:0000256" key="2">
    <source>
        <dbReference type="SAM" id="SignalP"/>
    </source>
</evidence>
<dbReference type="Proteomes" id="UP001153269">
    <property type="component" value="Unassembled WGS sequence"/>
</dbReference>
<keyword evidence="2" id="KW-0732">Signal</keyword>
<keyword evidence="1" id="KW-0391">Immunity</keyword>
<dbReference type="GO" id="GO:0002376">
    <property type="term" value="P:immune system process"/>
    <property type="evidence" value="ECO:0007669"/>
    <property type="project" value="UniProtKB-KW"/>
</dbReference>
<dbReference type="GO" id="GO:0007166">
    <property type="term" value="P:cell surface receptor signaling pathway"/>
    <property type="evidence" value="ECO:0007669"/>
    <property type="project" value="TreeGrafter"/>
</dbReference>
<dbReference type="PANTHER" id="PTHR23268:SF28">
    <property type="entry name" value="T CELL RECEPTOR BETA VARIABLE 19"/>
    <property type="match status" value="1"/>
</dbReference>
<comment type="caution">
    <text evidence="3">The sequence shown here is derived from an EMBL/GenBank/DDBJ whole genome shotgun (WGS) entry which is preliminary data.</text>
</comment>
<gene>
    <name evidence="3" type="ORF">PLEPLA_LOCUS38006</name>
</gene>
<dbReference type="GO" id="GO:0005886">
    <property type="term" value="C:plasma membrane"/>
    <property type="evidence" value="ECO:0007669"/>
    <property type="project" value="TreeGrafter"/>
</dbReference>
<feature type="signal peptide" evidence="2">
    <location>
        <begin position="1"/>
        <end position="17"/>
    </location>
</feature>
<accession>A0A9N7Z5A4</accession>
<proteinExistence type="predicted"/>
<protein>
    <recommendedName>
        <fullName evidence="5">Immunoglobulin V-set domain-containing protein</fullName>
    </recommendedName>
</protein>
<dbReference type="InterPro" id="IPR050413">
    <property type="entry name" value="TCR_beta_variable"/>
</dbReference>
<reference evidence="3" key="1">
    <citation type="submission" date="2020-03" db="EMBL/GenBank/DDBJ databases">
        <authorList>
            <person name="Weist P."/>
        </authorList>
    </citation>
    <scope>NUCLEOTIDE SEQUENCE</scope>
</reference>